<evidence type="ECO:0000256" key="1">
    <source>
        <dbReference type="ARBA" id="ARBA00008779"/>
    </source>
</evidence>
<dbReference type="CDD" id="cd16025">
    <property type="entry name" value="PAS_like"/>
    <property type="match status" value="1"/>
</dbReference>
<feature type="region of interest" description="Disordered" evidence="5">
    <location>
        <begin position="1080"/>
        <end position="1113"/>
    </location>
</feature>
<dbReference type="Pfam" id="PF00884">
    <property type="entry name" value="Sulfatase"/>
    <property type="match status" value="1"/>
</dbReference>
<dbReference type="InterPro" id="IPR000917">
    <property type="entry name" value="Sulfatase_N"/>
</dbReference>
<dbReference type="Gene3D" id="3.40.720.10">
    <property type="entry name" value="Alkaline Phosphatase, subunit A"/>
    <property type="match status" value="1"/>
</dbReference>
<evidence type="ECO:0000313" key="8">
    <source>
        <dbReference type="EMBL" id="MEK7951684.1"/>
    </source>
</evidence>
<dbReference type="InterPro" id="IPR050738">
    <property type="entry name" value="Sulfatase"/>
</dbReference>
<evidence type="ECO:0000256" key="5">
    <source>
        <dbReference type="SAM" id="MobiDB-lite"/>
    </source>
</evidence>
<accession>A0ABU9AVA1</accession>
<evidence type="ECO:0000259" key="7">
    <source>
        <dbReference type="Pfam" id="PF00884"/>
    </source>
</evidence>
<sequence>MPRLTLHLSFLLTLTLPLAAQTLPITTNLKLHLDASSLSSLPNNATVTSWPDLATTYIPGDTAQNATLTNGLGTPKFISSDPLLGNKPAVSFAGTDALGFAGSLGLNSAEAAQPFTVFVVATNNKTAISPAISIGDIHNGISDGAAGASLKCDLSTTAAGLRFNDGSRLFGTGNFEANKYHIGMFRMAAGETYAAGTFRSDNRTATQSSVANGTRTPNFADEGYHIGAGINSANGNLEERMNGRIAEILFYNRALTETESNQVGLYLTQKYSLTTNYTPPGPDTRPNVLLILMDDTGWSDLGCYGGEAHTPRIDALAANGVRFRNFHNTARCSTTRAALLTGNYTHQVAQNPGASLPDLRTDNNITIPELLRDKGYRTYMAGKWHLGTDPGERTTDRGFQHVFGFGAQASGSGADYWDESQYTLKSLDNEIPQRTYPANTFYQSDAIADHAIDFIDHHLAKSDSSKFFLYLPFNPPHFSLQAPAALADTYMATYAQGWDVVRQARYDRMRALGIIDATYPEAPFSDTPYNTNPVIQPVPAWNTLDADRKADLVRRMALYTAMIDRVDYSIGRVIDRLQTANLLDNTIVLLMTDNGGNAEGGVFGKSYGTNNRAPLTGNELTNAGQRGMNDNLWLGGGWANVCNVPFRYYKRFSHEGGIRTPLIVHWPAGIVQPNRWTDQNGHLIDIMATIAAATGSPVPTTFAGHTVLPPEGTSLLPILQNQATFPRQLGYEHESTRAWVDGEWKLVTKTFASTDGTSPANALELYHITTDPTELHNLAATEPERLKAMVTAWNAWATRVGVPTGRLLHTPIATPAPLSTDLFVDNFNRDDSVDADEDSQGMSGSRVPPIGANNAYYEGFEGSGTADSIQISEGALQVAVGVGMAENGISHNFIGQDIIDAGGFSVQMNIRAISDTTGTQPADRYLGFGVGLNKTEASLGSDISGPNSFRGSTTNPTGKADFFIDLDLNGNLKAWRKGQLIATVNVGKTTGTLTAKFALTGFTTTSNVEVTVFFEGKAIDLNPADPNSITQSFTWDANDMNYIGISGRANEYTELDNLAIRKLPLADTLSTEHAIQKGLAGTDTAPNADPDHDGRPNFLEWATGTDPNVPDTNLAPITLLEATPSNSTLRFQSRRLTQATQSDLDYTILISEDLEHWTPITPLTISSPTPIPNNPGYETVELQLPPTSFTGTNTLFVIIDTKPKQGT</sequence>
<feature type="signal peptide" evidence="6">
    <location>
        <begin position="1"/>
        <end position="20"/>
    </location>
</feature>
<dbReference type="PANTHER" id="PTHR42693">
    <property type="entry name" value="ARYLSULFATASE FAMILY MEMBER"/>
    <property type="match status" value="1"/>
</dbReference>
<dbReference type="InterPro" id="IPR017850">
    <property type="entry name" value="Alkaline_phosphatase_core_sf"/>
</dbReference>
<keyword evidence="6" id="KW-0732">Signal</keyword>
<evidence type="ECO:0000256" key="4">
    <source>
        <dbReference type="ARBA" id="ARBA00022837"/>
    </source>
</evidence>
<dbReference type="EC" id="3.1.6.-" evidence="8"/>
<reference evidence="8 9" key="1">
    <citation type="submission" date="2024-04" db="EMBL/GenBank/DDBJ databases">
        <title>Luteolibacter sp. isolated from soil.</title>
        <authorList>
            <person name="An J."/>
        </authorList>
    </citation>
    <scope>NUCLEOTIDE SEQUENCE [LARGE SCALE GENOMIC DNA]</scope>
    <source>
        <strain evidence="8 9">Y139</strain>
    </source>
</reference>
<comment type="caution">
    <text evidence="8">The sequence shown here is derived from an EMBL/GenBank/DDBJ whole genome shotgun (WGS) entry which is preliminary data.</text>
</comment>
<name>A0ABU9AVA1_9BACT</name>
<dbReference type="SUPFAM" id="SSF53649">
    <property type="entry name" value="Alkaline phosphatase-like"/>
    <property type="match status" value="1"/>
</dbReference>
<comment type="similarity">
    <text evidence="1">Belongs to the sulfatase family.</text>
</comment>
<feature type="domain" description="Sulfatase N-terminal" evidence="7">
    <location>
        <begin position="286"/>
        <end position="695"/>
    </location>
</feature>
<dbReference type="GO" id="GO:0016787">
    <property type="term" value="F:hydrolase activity"/>
    <property type="evidence" value="ECO:0007669"/>
    <property type="project" value="UniProtKB-KW"/>
</dbReference>
<dbReference type="Proteomes" id="UP001371305">
    <property type="component" value="Unassembled WGS sequence"/>
</dbReference>
<evidence type="ECO:0000256" key="3">
    <source>
        <dbReference type="ARBA" id="ARBA00022801"/>
    </source>
</evidence>
<keyword evidence="9" id="KW-1185">Reference proteome</keyword>
<dbReference type="EMBL" id="JBBUKT010000005">
    <property type="protein sequence ID" value="MEK7951684.1"/>
    <property type="molecule type" value="Genomic_DNA"/>
</dbReference>
<evidence type="ECO:0000313" key="9">
    <source>
        <dbReference type="Proteomes" id="UP001371305"/>
    </source>
</evidence>
<evidence type="ECO:0000256" key="6">
    <source>
        <dbReference type="SAM" id="SignalP"/>
    </source>
</evidence>
<gene>
    <name evidence="8" type="ORF">WKV53_14295</name>
</gene>
<feature type="chain" id="PRO_5045058768" evidence="6">
    <location>
        <begin position="21"/>
        <end position="1207"/>
    </location>
</feature>
<dbReference type="PANTHER" id="PTHR42693:SF53">
    <property type="entry name" value="ENDO-4-O-SULFATASE"/>
    <property type="match status" value="1"/>
</dbReference>
<keyword evidence="3 8" id="KW-0378">Hydrolase</keyword>
<organism evidence="8 9">
    <name type="scientific">Luteolibacter soli</name>
    <dbReference type="NCBI Taxonomy" id="3135280"/>
    <lineage>
        <taxon>Bacteria</taxon>
        <taxon>Pseudomonadati</taxon>
        <taxon>Verrucomicrobiota</taxon>
        <taxon>Verrucomicrobiia</taxon>
        <taxon>Verrucomicrobiales</taxon>
        <taxon>Verrucomicrobiaceae</taxon>
        <taxon>Luteolibacter</taxon>
    </lineage>
</organism>
<dbReference type="Gene3D" id="3.30.1120.10">
    <property type="match status" value="1"/>
</dbReference>
<dbReference type="RefSeq" id="WP_341405349.1">
    <property type="nucleotide sequence ID" value="NZ_JBBUKT010000005.1"/>
</dbReference>
<dbReference type="PROSITE" id="PS00149">
    <property type="entry name" value="SULFATASE_2"/>
    <property type="match status" value="1"/>
</dbReference>
<proteinExistence type="inferred from homology"/>
<protein>
    <submittedName>
        <fullName evidence="8">Arylsulfatase</fullName>
        <ecNumber evidence="8">3.1.6.-</ecNumber>
    </submittedName>
</protein>
<keyword evidence="4" id="KW-0106">Calcium</keyword>
<evidence type="ECO:0000256" key="2">
    <source>
        <dbReference type="ARBA" id="ARBA00022723"/>
    </source>
</evidence>
<keyword evidence="2" id="KW-0479">Metal-binding</keyword>
<dbReference type="InterPro" id="IPR024607">
    <property type="entry name" value="Sulfatase_CS"/>
</dbReference>